<dbReference type="GO" id="GO:0016887">
    <property type="term" value="F:ATP hydrolysis activity"/>
    <property type="evidence" value="ECO:0007669"/>
    <property type="project" value="InterPro"/>
</dbReference>
<dbReference type="Proteomes" id="UP000198287">
    <property type="component" value="Unassembled WGS sequence"/>
</dbReference>
<feature type="domain" description="ABC transmembrane type-1" evidence="12">
    <location>
        <begin position="103"/>
        <end position="361"/>
    </location>
</feature>
<dbReference type="InterPro" id="IPR036640">
    <property type="entry name" value="ABC1_TM_sf"/>
</dbReference>
<evidence type="ECO:0000256" key="4">
    <source>
        <dbReference type="ARBA" id="ARBA00022692"/>
    </source>
</evidence>
<comment type="subcellular location">
    <subcellularLocation>
        <location evidence="1">Membrane</location>
        <topology evidence="1">Multi-pass membrane protein</topology>
    </subcellularLocation>
</comment>
<protein>
    <submittedName>
        <fullName evidence="13">Multidrug resistance-associated protein 4</fullName>
    </submittedName>
</protein>
<feature type="transmembrane region" description="Helical" evidence="10">
    <location>
        <begin position="344"/>
        <end position="363"/>
    </location>
</feature>
<reference evidence="13 14" key="1">
    <citation type="submission" date="2015-12" db="EMBL/GenBank/DDBJ databases">
        <title>The genome of Folsomia candida.</title>
        <authorList>
            <person name="Faddeeva A."/>
            <person name="Derks M.F."/>
            <person name="Anvar Y."/>
            <person name="Smit S."/>
            <person name="Van Straalen N."/>
            <person name="Roelofs D."/>
        </authorList>
    </citation>
    <scope>NUCLEOTIDE SEQUENCE [LARGE SCALE GENOMIC DNA]</scope>
    <source>
        <strain evidence="13 14">VU population</strain>
        <tissue evidence="13">Whole body</tissue>
    </source>
</reference>
<evidence type="ECO:0000256" key="10">
    <source>
        <dbReference type="SAM" id="Phobius"/>
    </source>
</evidence>
<dbReference type="SMART" id="SM00382">
    <property type="entry name" value="AAA"/>
    <property type="match status" value="2"/>
</dbReference>
<evidence type="ECO:0000259" key="12">
    <source>
        <dbReference type="PROSITE" id="PS50929"/>
    </source>
</evidence>
<keyword evidence="5" id="KW-0677">Repeat</keyword>
<dbReference type="GO" id="GO:0005524">
    <property type="term" value="F:ATP binding"/>
    <property type="evidence" value="ECO:0007669"/>
    <property type="project" value="UniProtKB-KW"/>
</dbReference>
<evidence type="ECO:0000256" key="1">
    <source>
        <dbReference type="ARBA" id="ARBA00004141"/>
    </source>
</evidence>
<comment type="similarity">
    <text evidence="2">Belongs to the ABC transporter superfamily. ABCC family. Conjugate transporter (TC 3.A.1.208) subfamily.</text>
</comment>
<feature type="transmembrane region" description="Helical" evidence="10">
    <location>
        <begin position="747"/>
        <end position="771"/>
    </location>
</feature>
<proteinExistence type="inferred from homology"/>
<sequence>MAPGRLTPSHKSPIKDATCLSRLFFIWLTPLLYKGWKRDLEFSDLYQISQSDRAEDLGRILETSWAKEKKTRKSPKILSALGKVFWKDYAISGSIIFVREVPLRIIQALLVGALVRALKQGDRDDDANMNCILLGGGIIVVTLLGSITAHLGYFIADRTGMRARVACSSLIYGKMLRLGQTSLSFGHVVNLMSNDLSRLDIGASFLQYLWIAPIQLGVMCYILWGYLGWTCLVGMVFLTMLIPVQLLFKKLFAKLRRNVTVCTDKKSRLLSEVISGLKVIKMYTWENAFTKRVEEARKDEMAYIKKTTYLLSVNQCFFAISAKFTIFLTLVAFILVGNELTADAAFVTLILYTVVNVSITNYFPTGLNNLAEISVAMKRLQDFLSMEELPPKKGDSNGGHDVHVHLDRAGGSWTTGKEKVCCENEFSLANISCRIGNGGFLGILGPVGCGKSSLLQLILGELSDMKGGVHVAGGVAYASQQAWIFGGTLRDNILLGREYKEAKYRETIRVCALEKDISILPEGDLSSVGETGFSLSGGQKARVGLARAVYSDAEIYILDDPFSAVDASVGRHIYENCIMGFLSNKARILVTHQPSFVKGATQILLLDGGRVQFSGNYDQLVSSGLEFVHSAIQEKEGTGDQANDEEVQVPTKNLEEISPKNVEPAIKLDKSCQKDESIPKKPDRKQISMQLYWKYFRFGESVLALILLLEMFILVQILFTACDYFPKYLTQVAETKWSNPTEMRDTIWIYTALIGVIFVAVFVRMFAFSLACIRSSDNLHKVVFNRVVRTGIQFIEENSMGQILNRFTKDFGILDQLLPTVLFQGVDIFFKLVGALAIICVMNVILIAPSALLLVCFYLVRKFYLPPALSVKRFEASARSEVLSHVSSTVNGLPTIRAMMAESQFRQDFHSRLDSHSAAWFIYIAASKWLAYLLDTISLLYIAFVTFYFVFFEQDGLSAGLSISLAINLTVALQFGVRQSVEADNSMVSFERVVEYTRLKEEASLTSSQAAQLTSSGWPKNGKISFQNVSLTYPGQSDVCALNNINFEIRCGEKIGIVGRTGAGKSSVISTLFRLTEPTPGSSIAIDGVNILSIGLHELRSVIGVIPQDPVLFRGTLRQNLNPDGNDHRFDDYAIWKAVKEAHLDDVAKSGGGLDSEISENGSNLSVGQKQLICLARVLLRQNKIIVIDEATANIDNGTDSIIQATLREKFAQSTLLVVAHRLHTVLNCDRIMVMDRGEIVEFDTPSNLLRNPTSILSQMAGSTREKLLLNF</sequence>
<feature type="transmembrane region" description="Helical" evidence="10">
    <location>
        <begin position="232"/>
        <end position="248"/>
    </location>
</feature>
<evidence type="ECO:0000256" key="3">
    <source>
        <dbReference type="ARBA" id="ARBA00022448"/>
    </source>
</evidence>
<dbReference type="Gene3D" id="3.40.50.300">
    <property type="entry name" value="P-loop containing nucleotide triphosphate hydrolases"/>
    <property type="match status" value="2"/>
</dbReference>
<dbReference type="OMA" id="NICANRA"/>
<comment type="caution">
    <text evidence="13">The sequence shown here is derived from an EMBL/GenBank/DDBJ whole genome shotgun (WGS) entry which is preliminary data.</text>
</comment>
<dbReference type="CDD" id="cd18593">
    <property type="entry name" value="ABC_6TM_MRP4_D1_like"/>
    <property type="match status" value="1"/>
</dbReference>
<dbReference type="InterPro" id="IPR030240">
    <property type="entry name" value="ABCC4_TMD1"/>
</dbReference>
<keyword evidence="7" id="KW-0067">ATP-binding</keyword>
<evidence type="ECO:0000256" key="2">
    <source>
        <dbReference type="ARBA" id="ARBA00009726"/>
    </source>
</evidence>
<dbReference type="Gene3D" id="1.20.1560.10">
    <property type="entry name" value="ABC transporter type 1, transmembrane domain"/>
    <property type="match status" value="2"/>
</dbReference>
<dbReference type="InterPro" id="IPR017871">
    <property type="entry name" value="ABC_transporter-like_CS"/>
</dbReference>
<feature type="transmembrane region" description="Helical" evidence="10">
    <location>
        <begin position="695"/>
        <end position="719"/>
    </location>
</feature>
<feature type="transmembrane region" description="Helical" evidence="10">
    <location>
        <begin position="836"/>
        <end position="860"/>
    </location>
</feature>
<dbReference type="EMBL" id="LNIX01000001">
    <property type="protein sequence ID" value="OXA62279.1"/>
    <property type="molecule type" value="Genomic_DNA"/>
</dbReference>
<dbReference type="CDD" id="cd03244">
    <property type="entry name" value="ABCC_MRP_domain2"/>
    <property type="match status" value="1"/>
</dbReference>
<feature type="transmembrane region" description="Helical" evidence="10">
    <location>
        <begin position="929"/>
        <end position="951"/>
    </location>
</feature>
<dbReference type="Pfam" id="PF00664">
    <property type="entry name" value="ABC_membrane"/>
    <property type="match status" value="2"/>
</dbReference>
<gene>
    <name evidence="13" type="ORF">Fcan01_00465</name>
</gene>
<evidence type="ECO:0000313" key="14">
    <source>
        <dbReference type="Proteomes" id="UP000198287"/>
    </source>
</evidence>
<dbReference type="PROSITE" id="PS50929">
    <property type="entry name" value="ABC_TM1F"/>
    <property type="match status" value="2"/>
</dbReference>
<evidence type="ECO:0000313" key="13">
    <source>
        <dbReference type="EMBL" id="OXA62279.1"/>
    </source>
</evidence>
<keyword evidence="8 10" id="KW-1133">Transmembrane helix</keyword>
<dbReference type="Pfam" id="PF00005">
    <property type="entry name" value="ABC_tran"/>
    <property type="match status" value="2"/>
</dbReference>
<keyword evidence="14" id="KW-1185">Reference proteome</keyword>
<keyword evidence="6" id="KW-0547">Nucleotide-binding</keyword>
<evidence type="ECO:0000256" key="6">
    <source>
        <dbReference type="ARBA" id="ARBA00022741"/>
    </source>
</evidence>
<dbReference type="PANTHER" id="PTHR24223:SF456">
    <property type="entry name" value="MULTIDRUG RESISTANCE-ASSOCIATED PROTEIN LETHAL(2)03659"/>
    <property type="match status" value="1"/>
</dbReference>
<feature type="transmembrane region" description="Helical" evidence="10">
    <location>
        <begin position="316"/>
        <end position="338"/>
    </location>
</feature>
<dbReference type="CDD" id="cd18580">
    <property type="entry name" value="ABC_6TM_ABCC_D2"/>
    <property type="match status" value="1"/>
</dbReference>
<evidence type="ECO:0000256" key="5">
    <source>
        <dbReference type="ARBA" id="ARBA00022737"/>
    </source>
</evidence>
<dbReference type="InterPro" id="IPR003593">
    <property type="entry name" value="AAA+_ATPase"/>
</dbReference>
<dbReference type="FunFam" id="3.40.50.300:FF:000973">
    <property type="entry name" value="Multidrug resistance-associated protein 4"/>
    <property type="match status" value="1"/>
</dbReference>
<dbReference type="InterPro" id="IPR027417">
    <property type="entry name" value="P-loop_NTPase"/>
</dbReference>
<keyword evidence="4 10" id="KW-0812">Transmembrane</keyword>
<evidence type="ECO:0000259" key="11">
    <source>
        <dbReference type="PROSITE" id="PS50893"/>
    </source>
</evidence>
<dbReference type="FunFam" id="1.20.1560.10:FF:000013">
    <property type="entry name" value="ABC transporter C family member 2"/>
    <property type="match status" value="1"/>
</dbReference>
<dbReference type="InterPro" id="IPR003439">
    <property type="entry name" value="ABC_transporter-like_ATP-bd"/>
</dbReference>
<dbReference type="SUPFAM" id="SSF90123">
    <property type="entry name" value="ABC transporter transmembrane region"/>
    <property type="match status" value="2"/>
</dbReference>
<dbReference type="AlphaFoldDB" id="A0A226EXK7"/>
<feature type="domain" description="ABC transporter" evidence="11">
    <location>
        <begin position="1024"/>
        <end position="1262"/>
    </location>
</feature>
<accession>A0A226EXK7</accession>
<feature type="transmembrane region" description="Helical" evidence="10">
    <location>
        <begin position="132"/>
        <end position="156"/>
    </location>
</feature>
<dbReference type="CDD" id="cd03250">
    <property type="entry name" value="ABCC_MRP_domain1"/>
    <property type="match status" value="1"/>
</dbReference>
<dbReference type="GO" id="GO:0016020">
    <property type="term" value="C:membrane"/>
    <property type="evidence" value="ECO:0007669"/>
    <property type="project" value="UniProtKB-SubCell"/>
</dbReference>
<feature type="domain" description="ABC transporter" evidence="11">
    <location>
        <begin position="404"/>
        <end position="633"/>
    </location>
</feature>
<feature type="domain" description="ABC transmembrane type-1" evidence="12">
    <location>
        <begin position="711"/>
        <end position="952"/>
    </location>
</feature>
<dbReference type="PANTHER" id="PTHR24223">
    <property type="entry name" value="ATP-BINDING CASSETTE SUB-FAMILY C"/>
    <property type="match status" value="1"/>
</dbReference>
<dbReference type="SUPFAM" id="SSF52540">
    <property type="entry name" value="P-loop containing nucleoside triphosphate hydrolases"/>
    <property type="match status" value="2"/>
</dbReference>
<dbReference type="InterPro" id="IPR011527">
    <property type="entry name" value="ABC1_TM_dom"/>
</dbReference>
<dbReference type="InterPro" id="IPR044726">
    <property type="entry name" value="ABCC_6TM_D2"/>
</dbReference>
<keyword evidence="3" id="KW-0813">Transport</keyword>
<dbReference type="PROSITE" id="PS50893">
    <property type="entry name" value="ABC_TRANSPORTER_2"/>
    <property type="match status" value="2"/>
</dbReference>
<evidence type="ECO:0000256" key="8">
    <source>
        <dbReference type="ARBA" id="ARBA00022989"/>
    </source>
</evidence>
<dbReference type="InterPro" id="IPR050173">
    <property type="entry name" value="ABC_transporter_C-like"/>
</dbReference>
<evidence type="ECO:0000256" key="9">
    <source>
        <dbReference type="ARBA" id="ARBA00023136"/>
    </source>
</evidence>
<dbReference type="FunFam" id="3.40.50.300:FF:000163">
    <property type="entry name" value="Multidrug resistance-associated protein member 4"/>
    <property type="match status" value="1"/>
</dbReference>
<dbReference type="FunFam" id="1.20.1560.10:FF:000026">
    <property type="entry name" value="Multidrug resistance-associated protein lethal(2)03659"/>
    <property type="match status" value="1"/>
</dbReference>
<dbReference type="PROSITE" id="PS00211">
    <property type="entry name" value="ABC_TRANSPORTER_1"/>
    <property type="match status" value="2"/>
</dbReference>
<dbReference type="OrthoDB" id="6500128at2759"/>
<keyword evidence="9 10" id="KW-0472">Membrane</keyword>
<organism evidence="13 14">
    <name type="scientific">Folsomia candida</name>
    <name type="common">Springtail</name>
    <dbReference type="NCBI Taxonomy" id="158441"/>
    <lineage>
        <taxon>Eukaryota</taxon>
        <taxon>Metazoa</taxon>
        <taxon>Ecdysozoa</taxon>
        <taxon>Arthropoda</taxon>
        <taxon>Hexapoda</taxon>
        <taxon>Collembola</taxon>
        <taxon>Entomobryomorpha</taxon>
        <taxon>Isotomoidea</taxon>
        <taxon>Isotomidae</taxon>
        <taxon>Proisotominae</taxon>
        <taxon>Folsomia</taxon>
    </lineage>
</organism>
<name>A0A226EXK7_FOLCA</name>
<dbReference type="GO" id="GO:0140359">
    <property type="term" value="F:ABC-type transporter activity"/>
    <property type="evidence" value="ECO:0007669"/>
    <property type="project" value="InterPro"/>
</dbReference>
<evidence type="ECO:0000256" key="7">
    <source>
        <dbReference type="ARBA" id="ARBA00022840"/>
    </source>
</evidence>